<dbReference type="GO" id="GO:0005886">
    <property type="term" value="C:plasma membrane"/>
    <property type="evidence" value="ECO:0007669"/>
    <property type="project" value="TreeGrafter"/>
</dbReference>
<evidence type="ECO:0000259" key="6">
    <source>
        <dbReference type="PROSITE" id="PS00662"/>
    </source>
</evidence>
<dbReference type="InterPro" id="IPR007831">
    <property type="entry name" value="T2SS_GspE_N"/>
</dbReference>
<dbReference type="PANTHER" id="PTHR30258:SF1">
    <property type="entry name" value="PROTEIN TRANSPORT PROTEIN HOFB HOMOLOG"/>
    <property type="match status" value="1"/>
</dbReference>
<name>A0A0R2U707_9GAMM</name>
<keyword evidence="5" id="KW-0067">ATP-binding</keyword>
<dbReference type="InterPro" id="IPR013374">
    <property type="entry name" value="ATPase_typ4_pilus-assembl_PilB"/>
</dbReference>
<dbReference type="FunFam" id="3.30.450.90:FF:000001">
    <property type="entry name" value="Type II secretion system ATPase GspE"/>
    <property type="match status" value="1"/>
</dbReference>
<dbReference type="InterPro" id="IPR037257">
    <property type="entry name" value="T2SS_E_N_sf"/>
</dbReference>
<dbReference type="PANTHER" id="PTHR30258">
    <property type="entry name" value="TYPE II SECRETION SYSTEM PROTEIN GSPE-RELATED"/>
    <property type="match status" value="1"/>
</dbReference>
<dbReference type="Pfam" id="PF00437">
    <property type="entry name" value="T2SSE"/>
    <property type="match status" value="1"/>
</dbReference>
<dbReference type="Gene3D" id="3.30.450.90">
    <property type="match status" value="1"/>
</dbReference>
<keyword evidence="3" id="KW-0963">Cytoplasm</keyword>
<dbReference type="PROSITE" id="PS00662">
    <property type="entry name" value="T2SP_E"/>
    <property type="match status" value="1"/>
</dbReference>
<dbReference type="NCBIfam" id="TIGR02538">
    <property type="entry name" value="type_IV_pilB"/>
    <property type="match status" value="1"/>
</dbReference>
<comment type="subcellular location">
    <subcellularLocation>
        <location evidence="1">Cytoplasm</location>
    </subcellularLocation>
</comment>
<dbReference type="EMBL" id="LICA01000092">
    <property type="protein sequence ID" value="KRO95353.1"/>
    <property type="molecule type" value="Genomic_DNA"/>
</dbReference>
<dbReference type="InterPro" id="IPR027417">
    <property type="entry name" value="P-loop_NTPase"/>
</dbReference>
<dbReference type="SUPFAM" id="SSF52540">
    <property type="entry name" value="P-loop containing nucleoside triphosphate hydrolases"/>
    <property type="match status" value="1"/>
</dbReference>
<dbReference type="GO" id="GO:0005737">
    <property type="term" value="C:cytoplasm"/>
    <property type="evidence" value="ECO:0007669"/>
    <property type="project" value="UniProtKB-SubCell"/>
</dbReference>
<gene>
    <name evidence="7" type="ORF">ABS24_01900</name>
</gene>
<dbReference type="AlphaFoldDB" id="A0A0R2U707"/>
<evidence type="ECO:0000256" key="2">
    <source>
        <dbReference type="ARBA" id="ARBA00006611"/>
    </source>
</evidence>
<evidence type="ECO:0000313" key="7">
    <source>
        <dbReference type="EMBL" id="KRO95353.1"/>
    </source>
</evidence>
<dbReference type="Pfam" id="PF05157">
    <property type="entry name" value="MshEN"/>
    <property type="match status" value="1"/>
</dbReference>
<evidence type="ECO:0000256" key="1">
    <source>
        <dbReference type="ARBA" id="ARBA00004496"/>
    </source>
</evidence>
<evidence type="ECO:0000256" key="4">
    <source>
        <dbReference type="ARBA" id="ARBA00022741"/>
    </source>
</evidence>
<dbReference type="Proteomes" id="UP000051213">
    <property type="component" value="Unassembled WGS sequence"/>
</dbReference>
<proteinExistence type="inferred from homology"/>
<dbReference type="GO" id="GO:0016887">
    <property type="term" value="F:ATP hydrolysis activity"/>
    <property type="evidence" value="ECO:0007669"/>
    <property type="project" value="InterPro"/>
</dbReference>
<evidence type="ECO:0000313" key="8">
    <source>
        <dbReference type="Proteomes" id="UP000051213"/>
    </source>
</evidence>
<dbReference type="FunFam" id="3.40.50.300:FF:000398">
    <property type="entry name" value="Type IV pilus assembly ATPase PilB"/>
    <property type="match status" value="1"/>
</dbReference>
<evidence type="ECO:0000256" key="5">
    <source>
        <dbReference type="ARBA" id="ARBA00022840"/>
    </source>
</evidence>
<protein>
    <submittedName>
        <fullName evidence="7">General secretion pathway protein GspE</fullName>
    </submittedName>
</protein>
<evidence type="ECO:0000256" key="3">
    <source>
        <dbReference type="ARBA" id="ARBA00022490"/>
    </source>
</evidence>
<sequence length="574" mass="63867">MNIAIDVSRGFPKRLIDESLISPADMLSAVKDAKAANLTLINFICEKQLVDDQKLAQAAAKEFGMAVYDLRQHAINRDLKDLVDRKLLRKHVVVPLFTRGKKLFVATADPFDVQCLRDIQFQSKMFVEAVICVYSGILESREALLNNQADNIAESLSINSADYEPTQKVIEYSVEQLFDGEDVSNETPVVRFVNKMIKDAVDAKASDLHFEPYEKEYRVRFRVDGVLREIFKPPNSWSSRVIARIKVMSQMDITERRIPQDGRIRAVISESKTVDLRVNTLPMQFGEKVVMRILDSSSTKMGIDTLGYDEDQKQYYLAALARPQGMILVTGPTGSGKTVSLYTGINILNTSERNISTAEDPIEINLPGINQTQINTRVGLDFPTAMRAFLRQDPDVLMVGEIRDLDTAEIAVKAAQTGHLVLSTLHTNSAAETLNRLLNMGLSTFNLATSVSLVIAQRLARKLCTHCKRPFDDLPQEILDDEGFDTIGIAWIDFEIFRAVGCKKCTKGYSGRTGIYEVLVITPKISTIILHGGSSVDILAGAIGEGFRPMRISALRKVANGLISMKEANRITTD</sequence>
<dbReference type="GO" id="GO:0005524">
    <property type="term" value="F:ATP binding"/>
    <property type="evidence" value="ECO:0007669"/>
    <property type="project" value="UniProtKB-KW"/>
</dbReference>
<dbReference type="SUPFAM" id="SSF160246">
    <property type="entry name" value="EspE N-terminal domain-like"/>
    <property type="match status" value="1"/>
</dbReference>
<comment type="similarity">
    <text evidence="2">Belongs to the GSP E family.</text>
</comment>
<feature type="domain" description="Bacterial type II secretion system protein E" evidence="6">
    <location>
        <begin position="390"/>
        <end position="404"/>
    </location>
</feature>
<reference evidence="7 8" key="1">
    <citation type="submission" date="2015-10" db="EMBL/GenBank/DDBJ databases">
        <title>Metagenome-Assembled Genomes uncover a global brackish microbiome.</title>
        <authorList>
            <person name="Hugerth L.W."/>
            <person name="Larsson J."/>
            <person name="Alneberg J."/>
            <person name="Lindh M.V."/>
            <person name="Legrand C."/>
            <person name="Pinhassi J."/>
            <person name="Andersson A.F."/>
        </authorList>
    </citation>
    <scope>NUCLEOTIDE SEQUENCE [LARGE SCALE GENOMIC DNA]</scope>
    <source>
        <strain evidence="7">BACL26 MAG-121220-bin70</strain>
    </source>
</reference>
<dbReference type="InterPro" id="IPR001482">
    <property type="entry name" value="T2SS/T4SS_dom"/>
</dbReference>
<accession>A0A0R2U707</accession>
<dbReference type="Gene3D" id="3.30.300.160">
    <property type="entry name" value="Type II secretion system, protein E, N-terminal domain"/>
    <property type="match status" value="1"/>
</dbReference>
<keyword evidence="4" id="KW-0547">Nucleotide-binding</keyword>
<dbReference type="GO" id="GO:0009297">
    <property type="term" value="P:pilus assembly"/>
    <property type="evidence" value="ECO:0007669"/>
    <property type="project" value="InterPro"/>
</dbReference>
<comment type="caution">
    <text evidence="7">The sequence shown here is derived from an EMBL/GenBank/DDBJ whole genome shotgun (WGS) entry which is preliminary data.</text>
</comment>
<dbReference type="Gene3D" id="3.40.50.300">
    <property type="entry name" value="P-loop containing nucleotide triphosphate hydrolases"/>
    <property type="match status" value="1"/>
</dbReference>
<dbReference type="CDD" id="cd01129">
    <property type="entry name" value="PulE-GspE-like"/>
    <property type="match status" value="1"/>
</dbReference>
<organism evidence="7 8">
    <name type="scientific">SAR92 bacterium BACL26 MAG-121220-bin70</name>
    <dbReference type="NCBI Taxonomy" id="1655626"/>
    <lineage>
        <taxon>Bacteria</taxon>
        <taxon>Pseudomonadati</taxon>
        <taxon>Pseudomonadota</taxon>
        <taxon>Gammaproteobacteria</taxon>
        <taxon>Cellvibrionales</taxon>
        <taxon>Porticoccaceae</taxon>
        <taxon>SAR92 clade</taxon>
    </lineage>
</organism>